<evidence type="ECO:0000313" key="8">
    <source>
        <dbReference type="EMBL" id="OAG37335.1"/>
    </source>
</evidence>
<keyword evidence="4" id="KW-0560">Oxidoreductase</keyword>
<comment type="similarity">
    <text evidence="1">Belongs to the paxM FAD-dependent monooxygenase family.</text>
</comment>
<dbReference type="RefSeq" id="XP_022509287.1">
    <property type="nucleotide sequence ID" value="XM_022658356.1"/>
</dbReference>
<evidence type="ECO:0000256" key="3">
    <source>
        <dbReference type="ARBA" id="ARBA00022827"/>
    </source>
</evidence>
<feature type="chain" id="PRO_5008060778" description="FAD-binding domain-containing protein" evidence="6">
    <location>
        <begin position="18"/>
        <end position="416"/>
    </location>
</feature>
<dbReference type="Gene3D" id="3.50.50.60">
    <property type="entry name" value="FAD/NAD(P)-binding domain"/>
    <property type="match status" value="1"/>
</dbReference>
<dbReference type="AlphaFoldDB" id="A0A177EZ53"/>
<evidence type="ECO:0000259" key="7">
    <source>
        <dbReference type="Pfam" id="PF01494"/>
    </source>
</evidence>
<sequence>METVTIIGGGLAALSLALSLRKQDVPCAIYELRDESYRKGGDIALAPNALRVLDHVGAYGKARKLGYNYDTFEMMNSAGKSLGSFRNGGQDLFSYSALRINRDVVRKVLIEEVKVQRIPIHFNKKCVKVSESEDQVMAHFEDGEIVSSKFLVGADGIHSRVRQYLYPGSEAQYSGLLVVLGHTTRDKIAQTWDGAKVPCMYFGKDGAFTILPSSYNGHEVGYFATLDVPDRGEEWDRLETDKEQIGQIFEEVVQDASWPTIVKDLLKATALPDFRSWPFAKVPDLENYVSTSGRIILVGDAAHAIPPSGGQGAAMAFEDAETLSYVLGKSSLPDYNQAKVTEGLRKWEKHRIQRMSEILDYTIRAGDMRKRSSMFLVQMMKEWTIWALFKFYKYRGGGPGWIYNYNAENILGVVSG</sequence>
<evidence type="ECO:0000256" key="1">
    <source>
        <dbReference type="ARBA" id="ARBA00007992"/>
    </source>
</evidence>
<dbReference type="InterPro" id="IPR002938">
    <property type="entry name" value="FAD-bd"/>
</dbReference>
<dbReference type="InterPro" id="IPR036188">
    <property type="entry name" value="FAD/NAD-bd_sf"/>
</dbReference>
<dbReference type="PRINTS" id="PR00420">
    <property type="entry name" value="RNGMNOXGNASE"/>
</dbReference>
<dbReference type="GeneID" id="34603556"/>
<comment type="caution">
    <text evidence="8">The sequence shown here is derived from an EMBL/GenBank/DDBJ whole genome shotgun (WGS) entry which is preliminary data.</text>
</comment>
<evidence type="ECO:0000256" key="4">
    <source>
        <dbReference type="ARBA" id="ARBA00023002"/>
    </source>
</evidence>
<dbReference type="PANTHER" id="PTHR13789">
    <property type="entry name" value="MONOOXYGENASE"/>
    <property type="match status" value="1"/>
</dbReference>
<keyword evidence="9" id="KW-1185">Reference proteome</keyword>
<dbReference type="GO" id="GO:0071949">
    <property type="term" value="F:FAD binding"/>
    <property type="evidence" value="ECO:0007669"/>
    <property type="project" value="InterPro"/>
</dbReference>
<dbReference type="Proteomes" id="UP000077002">
    <property type="component" value="Unassembled WGS sequence"/>
</dbReference>
<keyword evidence="5" id="KW-0503">Monooxygenase</keyword>
<dbReference type="InterPro" id="IPR050493">
    <property type="entry name" value="FAD-dep_Monooxygenase_BioMet"/>
</dbReference>
<keyword evidence="6" id="KW-0732">Signal</keyword>
<evidence type="ECO:0000256" key="5">
    <source>
        <dbReference type="ARBA" id="ARBA00023033"/>
    </source>
</evidence>
<feature type="signal peptide" evidence="6">
    <location>
        <begin position="1"/>
        <end position="17"/>
    </location>
</feature>
<reference evidence="8 9" key="1">
    <citation type="submission" date="2016-03" db="EMBL/GenBank/DDBJ databases">
        <title>Draft genome sequence of the Fonsecaea monophora CBS 269.37.</title>
        <authorList>
            <person name="Bombassaro A."/>
            <person name="Vinicius W.A."/>
            <person name="De Hoog S."/>
            <person name="Sun J."/>
            <person name="Souza E.M."/>
            <person name="Raittz R.T."/>
            <person name="Costa F."/>
            <person name="Leao A.C."/>
            <person name="Tadra-Sfeir M.Z."/>
            <person name="Baura V."/>
            <person name="Balsanelli E."/>
            <person name="Pedrosa F.O."/>
            <person name="Moreno L.F."/>
            <person name="Steffens M.B."/>
            <person name="Xi L."/>
            <person name="Bocca A.L."/>
            <person name="Felipe M.S."/>
            <person name="Teixeira M."/>
            <person name="Telles Filho F.Q."/>
            <person name="Azevedo C.M."/>
            <person name="Gomes R."/>
            <person name="Vicente V.A."/>
        </authorList>
    </citation>
    <scope>NUCLEOTIDE SEQUENCE [LARGE SCALE GENOMIC DNA]</scope>
    <source>
        <strain evidence="8 9">CBS 269.37</strain>
    </source>
</reference>
<dbReference type="PANTHER" id="PTHR13789:SF309">
    <property type="entry name" value="PUTATIVE (AFU_ORTHOLOGUE AFUA_6G14510)-RELATED"/>
    <property type="match status" value="1"/>
</dbReference>
<dbReference type="Pfam" id="PF01494">
    <property type="entry name" value="FAD_binding_3"/>
    <property type="match status" value="1"/>
</dbReference>
<dbReference type="GO" id="GO:0004497">
    <property type="term" value="F:monooxygenase activity"/>
    <property type="evidence" value="ECO:0007669"/>
    <property type="project" value="UniProtKB-KW"/>
</dbReference>
<keyword evidence="3" id="KW-0274">FAD</keyword>
<gene>
    <name evidence="8" type="ORF">AYO21_08412</name>
</gene>
<evidence type="ECO:0000256" key="6">
    <source>
        <dbReference type="SAM" id="SignalP"/>
    </source>
</evidence>
<protein>
    <recommendedName>
        <fullName evidence="7">FAD-binding domain-containing protein</fullName>
    </recommendedName>
</protein>
<accession>A0A177EZ53</accession>
<keyword evidence="2" id="KW-0285">Flavoprotein</keyword>
<dbReference type="SUPFAM" id="SSF51905">
    <property type="entry name" value="FAD/NAD(P)-binding domain"/>
    <property type="match status" value="1"/>
</dbReference>
<evidence type="ECO:0000256" key="2">
    <source>
        <dbReference type="ARBA" id="ARBA00022630"/>
    </source>
</evidence>
<evidence type="ECO:0000313" key="9">
    <source>
        <dbReference type="Proteomes" id="UP000077002"/>
    </source>
</evidence>
<organism evidence="8 9">
    <name type="scientific">Fonsecaea monophora</name>
    <dbReference type="NCBI Taxonomy" id="254056"/>
    <lineage>
        <taxon>Eukaryota</taxon>
        <taxon>Fungi</taxon>
        <taxon>Dikarya</taxon>
        <taxon>Ascomycota</taxon>
        <taxon>Pezizomycotina</taxon>
        <taxon>Eurotiomycetes</taxon>
        <taxon>Chaetothyriomycetidae</taxon>
        <taxon>Chaetothyriales</taxon>
        <taxon>Herpotrichiellaceae</taxon>
        <taxon>Fonsecaea</taxon>
    </lineage>
</organism>
<dbReference type="EMBL" id="LVKK01000073">
    <property type="protein sequence ID" value="OAG37335.1"/>
    <property type="molecule type" value="Genomic_DNA"/>
</dbReference>
<feature type="domain" description="FAD-binding" evidence="7">
    <location>
        <begin position="3"/>
        <end position="328"/>
    </location>
</feature>
<proteinExistence type="inferred from homology"/>
<name>A0A177EZ53_9EURO</name>
<dbReference type="OrthoDB" id="16820at2759"/>